<evidence type="ECO:0000256" key="1">
    <source>
        <dbReference type="PROSITE-ProRule" id="PRU00325"/>
    </source>
</evidence>
<dbReference type="InterPro" id="IPR007527">
    <property type="entry name" value="Znf_SWIM"/>
</dbReference>
<feature type="compositionally biased region" description="Polar residues" evidence="2">
    <location>
        <begin position="100"/>
        <end position="128"/>
    </location>
</feature>
<organism evidence="4 5">
    <name type="scientific">Seiridium cardinale</name>
    <dbReference type="NCBI Taxonomy" id="138064"/>
    <lineage>
        <taxon>Eukaryota</taxon>
        <taxon>Fungi</taxon>
        <taxon>Dikarya</taxon>
        <taxon>Ascomycota</taxon>
        <taxon>Pezizomycotina</taxon>
        <taxon>Sordariomycetes</taxon>
        <taxon>Xylariomycetidae</taxon>
        <taxon>Amphisphaeriales</taxon>
        <taxon>Sporocadaceae</taxon>
        <taxon>Seiridium</taxon>
    </lineage>
</organism>
<feature type="domain" description="SWIM-type" evidence="3">
    <location>
        <begin position="161"/>
        <end position="202"/>
    </location>
</feature>
<evidence type="ECO:0000313" key="5">
    <source>
        <dbReference type="Proteomes" id="UP001465668"/>
    </source>
</evidence>
<feature type="compositionally biased region" description="Basic and acidic residues" evidence="2">
    <location>
        <begin position="134"/>
        <end position="146"/>
    </location>
</feature>
<keyword evidence="5" id="KW-1185">Reference proteome</keyword>
<dbReference type="Proteomes" id="UP001465668">
    <property type="component" value="Unassembled WGS sequence"/>
</dbReference>
<proteinExistence type="predicted"/>
<gene>
    <name evidence="4" type="ORF">SCAR479_02420</name>
</gene>
<dbReference type="PROSITE" id="PS50966">
    <property type="entry name" value="ZF_SWIM"/>
    <property type="match status" value="1"/>
</dbReference>
<protein>
    <recommendedName>
        <fullName evidence="3">SWIM-type domain-containing protein</fullName>
    </recommendedName>
</protein>
<sequence length="265" mass="29948">MAGRNYQNNRGGRGGSQGGSNNENDWFSHLANDKSQPQGRGGYKGKSFDPNYHSRFSQQGNQGQAAPSNLFPSQPQGQTNENNGRQSTYKGKNFDPNYHLRSNQQGPFSGNSAGQSFPPQNQNNSTLPTGPRSRSKDRGGRGERRNNSGGANRAASHDHYYYRKRKYDQDADTWMCSCPHPPTDCHLALICQHQTKGQEYRTRLATGEHDIEVMKLSMERFVARFPQFAEQLAKCYNEVEKEVIEREYSYFQGVEVHFASIAVRQ</sequence>
<evidence type="ECO:0000259" key="3">
    <source>
        <dbReference type="PROSITE" id="PS50966"/>
    </source>
</evidence>
<keyword evidence="1" id="KW-0479">Metal-binding</keyword>
<evidence type="ECO:0000256" key="2">
    <source>
        <dbReference type="SAM" id="MobiDB-lite"/>
    </source>
</evidence>
<accession>A0ABR2X603</accession>
<feature type="region of interest" description="Disordered" evidence="2">
    <location>
        <begin position="1"/>
        <end position="157"/>
    </location>
</feature>
<evidence type="ECO:0000313" key="4">
    <source>
        <dbReference type="EMBL" id="KAK9769176.1"/>
    </source>
</evidence>
<name>A0ABR2X603_9PEZI</name>
<reference evidence="4 5" key="1">
    <citation type="submission" date="2024-02" db="EMBL/GenBank/DDBJ databases">
        <title>First draft genome assembly of two strains of Seiridium cardinale.</title>
        <authorList>
            <person name="Emiliani G."/>
            <person name="Scali E."/>
        </authorList>
    </citation>
    <scope>NUCLEOTIDE SEQUENCE [LARGE SCALE GENOMIC DNA]</scope>
    <source>
        <strain evidence="4 5">BM-138-000479</strain>
    </source>
</reference>
<dbReference type="EMBL" id="JARVKM010000251">
    <property type="protein sequence ID" value="KAK9769176.1"/>
    <property type="molecule type" value="Genomic_DNA"/>
</dbReference>
<feature type="compositionally biased region" description="Low complexity" evidence="2">
    <location>
        <begin position="1"/>
        <end position="10"/>
    </location>
</feature>
<keyword evidence="1" id="KW-0863">Zinc-finger</keyword>
<keyword evidence="1" id="KW-0862">Zinc</keyword>
<comment type="caution">
    <text evidence="4">The sequence shown here is derived from an EMBL/GenBank/DDBJ whole genome shotgun (WGS) entry which is preliminary data.</text>
</comment>
<feature type="compositionally biased region" description="Polar residues" evidence="2">
    <location>
        <begin position="54"/>
        <end position="90"/>
    </location>
</feature>